<dbReference type="GO" id="GO:0004520">
    <property type="term" value="F:DNA endonuclease activity"/>
    <property type="evidence" value="ECO:0007669"/>
    <property type="project" value="TreeGrafter"/>
</dbReference>
<dbReference type="Gene3D" id="3.30.1370.110">
    <property type="match status" value="1"/>
</dbReference>
<dbReference type="InterPro" id="IPR002625">
    <property type="entry name" value="Smr_dom"/>
</dbReference>
<feature type="region of interest" description="Disordered" evidence="1">
    <location>
        <begin position="1"/>
        <end position="42"/>
    </location>
</feature>
<evidence type="ECO:0000259" key="2">
    <source>
        <dbReference type="PROSITE" id="PS50828"/>
    </source>
</evidence>
<evidence type="ECO:0000256" key="1">
    <source>
        <dbReference type="SAM" id="MobiDB-lite"/>
    </source>
</evidence>
<gene>
    <name evidence="3" type="ORF">DI564_14405</name>
</gene>
<dbReference type="SUPFAM" id="SSF160443">
    <property type="entry name" value="SMR domain-like"/>
    <property type="match status" value="1"/>
</dbReference>
<comment type="caution">
    <text evidence="3">The sequence shown here is derived from an EMBL/GenBank/DDBJ whole genome shotgun (WGS) entry which is preliminary data.</text>
</comment>
<organism evidence="3 4">
    <name type="scientific">Rhodanobacter denitrificans</name>
    <dbReference type="NCBI Taxonomy" id="666685"/>
    <lineage>
        <taxon>Bacteria</taxon>
        <taxon>Pseudomonadati</taxon>
        <taxon>Pseudomonadota</taxon>
        <taxon>Gammaproteobacteria</taxon>
        <taxon>Lysobacterales</taxon>
        <taxon>Rhodanobacteraceae</taxon>
        <taxon>Rhodanobacter</taxon>
    </lineage>
</organism>
<evidence type="ECO:0000313" key="4">
    <source>
        <dbReference type="Proteomes" id="UP000249046"/>
    </source>
</evidence>
<dbReference type="SMART" id="SM00463">
    <property type="entry name" value="SMR"/>
    <property type="match status" value="1"/>
</dbReference>
<proteinExistence type="predicted"/>
<dbReference type="PANTHER" id="PTHR35562:SF2">
    <property type="entry name" value="DNA ENDONUCLEASE SMRA-RELATED"/>
    <property type="match status" value="1"/>
</dbReference>
<dbReference type="Pfam" id="PF01713">
    <property type="entry name" value="Smr"/>
    <property type="match status" value="1"/>
</dbReference>
<accession>A0A2W5LWK0</accession>
<dbReference type="AlphaFoldDB" id="A0A2W5LWK0"/>
<protein>
    <submittedName>
        <fullName evidence="3">SMR domain protein</fullName>
    </submittedName>
</protein>
<evidence type="ECO:0000313" key="3">
    <source>
        <dbReference type="EMBL" id="PZQ11697.1"/>
    </source>
</evidence>
<dbReference type="PANTHER" id="PTHR35562">
    <property type="entry name" value="DNA ENDONUCLEASE SMRA-RELATED"/>
    <property type="match status" value="1"/>
</dbReference>
<dbReference type="PROSITE" id="PS50828">
    <property type="entry name" value="SMR"/>
    <property type="match status" value="1"/>
</dbReference>
<name>A0A2W5LWK0_9GAMM</name>
<dbReference type="EMBL" id="QFPO01000015">
    <property type="protein sequence ID" value="PZQ11697.1"/>
    <property type="molecule type" value="Genomic_DNA"/>
</dbReference>
<dbReference type="InterPro" id="IPR036063">
    <property type="entry name" value="Smr_dom_sf"/>
</dbReference>
<sequence length="181" mass="20137">MKRSPPPDEDDSRLFREAIGSVRPLATPPQAAPSRPKPRPEPLQFIRDEAAVGRELLDHPFDPASIEVGEELVWLQQGQPPRLLRRLRRGQFSVRAEIDLHQMTAAVARVAIAQFIDECRRENALCVRIVHGKGLRSKPEGPVLKKLTDQLLRRRADVLAFASARASEGGTGAVLVLLRPL</sequence>
<reference evidence="3 4" key="1">
    <citation type="submission" date="2017-08" db="EMBL/GenBank/DDBJ databases">
        <title>Infants hospitalized years apart are colonized by the same room-sourced microbial strains.</title>
        <authorList>
            <person name="Brooks B."/>
            <person name="Olm M.R."/>
            <person name="Firek B.A."/>
            <person name="Baker R."/>
            <person name="Thomas B.C."/>
            <person name="Morowitz M.J."/>
            <person name="Banfield J.F."/>
        </authorList>
    </citation>
    <scope>NUCLEOTIDE SEQUENCE [LARGE SCALE GENOMIC DNA]</scope>
    <source>
        <strain evidence="3">S2_005_003_R2_42</strain>
    </source>
</reference>
<dbReference type="Proteomes" id="UP000249046">
    <property type="component" value="Unassembled WGS sequence"/>
</dbReference>
<feature type="domain" description="Smr" evidence="2">
    <location>
        <begin position="98"/>
        <end position="179"/>
    </location>
</feature>